<dbReference type="SUPFAM" id="SSF54593">
    <property type="entry name" value="Glyoxalase/Bleomycin resistance protein/Dihydroxybiphenyl dioxygenase"/>
    <property type="match status" value="1"/>
</dbReference>
<evidence type="ECO:0000259" key="2">
    <source>
        <dbReference type="PROSITE" id="PS51819"/>
    </source>
</evidence>
<proteinExistence type="predicted"/>
<evidence type="ECO:0000313" key="4">
    <source>
        <dbReference type="Proteomes" id="UP000619534"/>
    </source>
</evidence>
<sequence length="135" mass="15385">MKLTHIRLLVDNYEECFFFYRDTLGFEVTWGNEQSNYADFKGIGDATLGLFERKQMAAAVGEAYDRDAKNHDIATLVFNVDDVEEAYHNWKGKVSFITTPVEQQDWGIKVAHFRDPAGNLIELYEPIPGSMEKGG</sequence>
<protein>
    <recommendedName>
        <fullName evidence="2">VOC domain-containing protein</fullName>
    </recommendedName>
</protein>
<keyword evidence="1" id="KW-0479">Metal-binding</keyword>
<dbReference type="Proteomes" id="UP000619534">
    <property type="component" value="Unassembled WGS sequence"/>
</dbReference>
<dbReference type="Gene3D" id="3.10.180.10">
    <property type="entry name" value="2,3-Dihydroxybiphenyl 1,2-Dioxygenase, domain 1"/>
    <property type="match status" value="1"/>
</dbReference>
<dbReference type="PANTHER" id="PTHR43048">
    <property type="entry name" value="METHYLMALONYL-COA EPIMERASE"/>
    <property type="match status" value="1"/>
</dbReference>
<gene>
    <name evidence="3" type="primary">yraH</name>
    <name evidence="3" type="ORF">GCM10007216_28000</name>
</gene>
<name>A0ABQ1PEI9_9BACI</name>
<evidence type="ECO:0000313" key="3">
    <source>
        <dbReference type="EMBL" id="GGC95651.1"/>
    </source>
</evidence>
<keyword evidence="4" id="KW-1185">Reference proteome</keyword>
<dbReference type="InterPro" id="IPR051785">
    <property type="entry name" value="MMCE/EMCE_epimerase"/>
</dbReference>
<reference evidence="4" key="1">
    <citation type="journal article" date="2019" name="Int. J. Syst. Evol. Microbiol.">
        <title>The Global Catalogue of Microorganisms (GCM) 10K type strain sequencing project: providing services to taxonomists for standard genome sequencing and annotation.</title>
        <authorList>
            <consortium name="The Broad Institute Genomics Platform"/>
            <consortium name="The Broad Institute Genome Sequencing Center for Infectious Disease"/>
            <person name="Wu L."/>
            <person name="Ma J."/>
        </authorList>
    </citation>
    <scope>NUCLEOTIDE SEQUENCE [LARGE SCALE GENOMIC DNA]</scope>
    <source>
        <strain evidence="4">CCM 7282</strain>
    </source>
</reference>
<accession>A0ABQ1PEI9</accession>
<organism evidence="3 4">
    <name type="scientific">Thalassobacillus devorans</name>
    <dbReference type="NCBI Taxonomy" id="279813"/>
    <lineage>
        <taxon>Bacteria</taxon>
        <taxon>Bacillati</taxon>
        <taxon>Bacillota</taxon>
        <taxon>Bacilli</taxon>
        <taxon>Bacillales</taxon>
        <taxon>Bacillaceae</taxon>
        <taxon>Thalassobacillus</taxon>
    </lineage>
</organism>
<evidence type="ECO:0000256" key="1">
    <source>
        <dbReference type="ARBA" id="ARBA00022723"/>
    </source>
</evidence>
<comment type="caution">
    <text evidence="3">The sequence shown here is derived from an EMBL/GenBank/DDBJ whole genome shotgun (WGS) entry which is preliminary data.</text>
</comment>
<feature type="domain" description="VOC" evidence="2">
    <location>
        <begin position="2"/>
        <end position="126"/>
    </location>
</feature>
<dbReference type="EMBL" id="BMCJ01000005">
    <property type="protein sequence ID" value="GGC95651.1"/>
    <property type="molecule type" value="Genomic_DNA"/>
</dbReference>
<dbReference type="RefSeq" id="WP_062443316.1">
    <property type="nucleotide sequence ID" value="NZ_BMCJ01000005.1"/>
</dbReference>
<dbReference type="PROSITE" id="PS51819">
    <property type="entry name" value="VOC"/>
    <property type="match status" value="1"/>
</dbReference>
<dbReference type="InterPro" id="IPR004360">
    <property type="entry name" value="Glyas_Fos-R_dOase_dom"/>
</dbReference>
<dbReference type="InterPro" id="IPR029068">
    <property type="entry name" value="Glyas_Bleomycin-R_OHBP_Dase"/>
</dbReference>
<dbReference type="PANTHER" id="PTHR43048:SF4">
    <property type="entry name" value="RING-CLEAVING DIOXYGENASE-RELATED"/>
    <property type="match status" value="1"/>
</dbReference>
<dbReference type="Pfam" id="PF00903">
    <property type="entry name" value="Glyoxalase"/>
    <property type="match status" value="1"/>
</dbReference>
<dbReference type="InterPro" id="IPR037523">
    <property type="entry name" value="VOC_core"/>
</dbReference>